<evidence type="ECO:0000256" key="1">
    <source>
        <dbReference type="SAM" id="SignalP"/>
    </source>
</evidence>
<protein>
    <recommendedName>
        <fullName evidence="4">WG repeat-containing protein</fullName>
    </recommendedName>
</protein>
<gene>
    <name evidence="2" type="ORF">HMPREF1039_0599</name>
</gene>
<dbReference type="EMBL" id="AFIJ01000045">
    <property type="protein sequence ID" value="EGL35101.1"/>
    <property type="molecule type" value="Genomic_DNA"/>
</dbReference>
<dbReference type="RefSeq" id="WP_007391795.1">
    <property type="nucleotide sequence ID" value="NZ_AFIJ01000045.1"/>
</dbReference>
<keyword evidence="1" id="KW-0732">Signal</keyword>
<evidence type="ECO:0000313" key="3">
    <source>
        <dbReference type="Proteomes" id="UP000004018"/>
    </source>
</evidence>
<evidence type="ECO:0008006" key="4">
    <source>
        <dbReference type="Google" id="ProtNLM"/>
    </source>
</evidence>
<keyword evidence="3" id="KW-1185">Reference proteome</keyword>
<evidence type="ECO:0000313" key="2">
    <source>
        <dbReference type="EMBL" id="EGL35101.1"/>
    </source>
</evidence>
<feature type="chain" id="PRO_5045549542" description="WG repeat-containing protein" evidence="1">
    <location>
        <begin position="23"/>
        <end position="495"/>
    </location>
</feature>
<dbReference type="InterPro" id="IPR032774">
    <property type="entry name" value="WG_beta_rep"/>
</dbReference>
<proteinExistence type="predicted"/>
<name>A0ABN0CYL4_9FIRM</name>
<accession>A0ABN0CYL4</accession>
<dbReference type="PANTHER" id="PTHR37841">
    <property type="entry name" value="GLR2918 PROTEIN"/>
    <property type="match status" value="1"/>
</dbReference>
<dbReference type="Proteomes" id="UP000004018">
    <property type="component" value="Unassembled WGS sequence"/>
</dbReference>
<dbReference type="PANTHER" id="PTHR37841:SF1">
    <property type="entry name" value="DUF3298 DOMAIN-CONTAINING PROTEIN"/>
    <property type="match status" value="1"/>
</dbReference>
<comment type="caution">
    <text evidence="2">The sequence shown here is derived from an EMBL/GenBank/DDBJ whole genome shotgun (WGS) entry which is preliminary data.</text>
</comment>
<dbReference type="Pfam" id="PF14903">
    <property type="entry name" value="WG_beta_rep"/>
    <property type="match status" value="3"/>
</dbReference>
<reference evidence="2 3" key="1">
    <citation type="submission" date="2011-04" db="EMBL/GenBank/DDBJ databases">
        <authorList>
            <person name="Harkins D.M."/>
            <person name="Madupu R."/>
            <person name="Durkin A.S."/>
            <person name="Torralba M."/>
            <person name="Methe B."/>
            <person name="Sutton G.G."/>
            <person name="Nelson K.E."/>
        </authorList>
    </citation>
    <scope>NUCLEOTIDE SEQUENCE [LARGE SCALE GENOMIC DNA]</scope>
    <source>
        <strain evidence="2 3">UPII 199-6</strain>
    </source>
</reference>
<sequence length="495" mass="54498">MIRNYKKIFLLMLLLYGGAALAGSGATEPATIYTHRHRETAKVTVTESRTSTTARTETVRRGRHVQAGATWASELGAGVYAGRQPKQGLPLLPMQAPVKPADDRAYEAGALALVKEDGKWGILGKHGRFTTAPRYDRLQYQEDGVFVAGWEGKTWHITTYGKVVTAPEIRRMKENVHFYHAKKGYGLMAPSGQPITPPIFSEVLTPFQEGLGFVKTGKGKVVAVDATGKPVFVAPSSRVKPFVHGLAEFRRTQHRVNRGRLAGMVLQNSFSAAGMTITAATPVTYQSEKRGYMDRSGKIVIDTNYDAVYPMTEWGTFISHQGKLRFVDRQGKILIPPGAYRLVPQQLDLVSGRAALEDKKTGRITVWSLATGKRLSADTYEAVFFLSPSLWAAKEGRSLVLIQASTGTPQAVLPDTIGILPSGEEDYTWVYGTEHAYRIIERTGRTVYTAAPQTLQAVKPFRRGLSAVKKEGKWGVVDSRGRIVVPFLYEAIELV</sequence>
<feature type="signal peptide" evidence="1">
    <location>
        <begin position="1"/>
        <end position="22"/>
    </location>
</feature>
<organism evidence="2 3">
    <name type="scientific">Megasphaera lornae</name>
    <dbReference type="NCBI Taxonomy" id="1000568"/>
    <lineage>
        <taxon>Bacteria</taxon>
        <taxon>Bacillati</taxon>
        <taxon>Bacillota</taxon>
        <taxon>Negativicutes</taxon>
        <taxon>Veillonellales</taxon>
        <taxon>Veillonellaceae</taxon>
        <taxon>Megasphaera</taxon>
    </lineage>
</organism>